<evidence type="ECO:0000313" key="2">
    <source>
        <dbReference type="Proteomes" id="UP000298050"/>
    </source>
</evidence>
<accession>A0A4Z0LYA4</accession>
<evidence type="ECO:0000313" key="1">
    <source>
        <dbReference type="EMBL" id="TGD72322.1"/>
    </source>
</evidence>
<dbReference type="AlphaFoldDB" id="A0A4Z0LYA4"/>
<dbReference type="PROSITE" id="PS51257">
    <property type="entry name" value="PROKAR_LIPOPROTEIN"/>
    <property type="match status" value="1"/>
</dbReference>
<dbReference type="Pfam" id="PF19671">
    <property type="entry name" value="DUF6174"/>
    <property type="match status" value="1"/>
</dbReference>
<reference evidence="1 2" key="1">
    <citation type="submission" date="2019-04" db="EMBL/GenBank/DDBJ databases">
        <title>Taxonomy of novel Haliea sp. from mangrove soil of West Coast of India.</title>
        <authorList>
            <person name="Verma A."/>
            <person name="Kumar P."/>
            <person name="Krishnamurthi S."/>
        </authorList>
    </citation>
    <scope>NUCLEOTIDE SEQUENCE [LARGE SCALE GENOMIC DNA]</scope>
    <source>
        <strain evidence="1 2">SAOS-164</strain>
    </source>
</reference>
<proteinExistence type="predicted"/>
<comment type="caution">
    <text evidence="1">The sequence shown here is derived from an EMBL/GenBank/DDBJ whole genome shotgun (WGS) entry which is preliminary data.</text>
</comment>
<name>A0A4Z0LYA4_9GAMM</name>
<gene>
    <name evidence="1" type="ORF">E4634_15265</name>
</gene>
<keyword evidence="2" id="KW-1185">Reference proteome</keyword>
<dbReference type="InterPro" id="IPR046172">
    <property type="entry name" value="DUF6174"/>
</dbReference>
<dbReference type="EMBL" id="SRLE01000010">
    <property type="protein sequence ID" value="TGD72322.1"/>
    <property type="molecule type" value="Genomic_DNA"/>
</dbReference>
<protein>
    <submittedName>
        <fullName evidence="1">Uncharacterized protein</fullName>
    </submittedName>
</protein>
<dbReference type="RefSeq" id="WP_135445443.1">
    <property type="nucleotide sequence ID" value="NZ_SRLE01000010.1"/>
</dbReference>
<dbReference type="OrthoDB" id="5740696at2"/>
<dbReference type="Proteomes" id="UP000298050">
    <property type="component" value="Unassembled WGS sequence"/>
</dbReference>
<organism evidence="1 2">
    <name type="scientific">Mangrovimicrobium sediminis</name>
    <dbReference type="NCBI Taxonomy" id="2562682"/>
    <lineage>
        <taxon>Bacteria</taxon>
        <taxon>Pseudomonadati</taxon>
        <taxon>Pseudomonadota</taxon>
        <taxon>Gammaproteobacteria</taxon>
        <taxon>Cellvibrionales</taxon>
        <taxon>Halieaceae</taxon>
        <taxon>Mangrovimicrobium</taxon>
    </lineage>
</organism>
<sequence>MKIASQYLLPPLLAFTLLGCDDSNNNNVSAEQKALNQAEKLWSEAAVDSYTYIYSRLCFCPPEEDLVVTVTEGQVTSAFYTPSGTYLTELSLFDLNTIEDFFALVQQAIDEPVASLEVVYNPDLGYPVTIAIDYDLSIADDEITHRIRDLQ</sequence>